<feature type="region of interest" description="Disordered" evidence="1">
    <location>
        <begin position="216"/>
        <end position="263"/>
    </location>
</feature>
<sequence>MRRSSVFTSFAVVDHTRRRRAAGDAGRSQNPTNLRAMHLAQRVLFDIRVNRPLIVFGAHVRARLRAAFQIVREARSRASKRGVSHTRRGRSHAVSAAAEVIKEVTPDSAESTSYLRTAVRGALCLKKQGSHGAENESPTYAAPPSPVPHAPLMRHSYVECGGQSTSEGADGTPSAQDLSATTAVSDDMLSSFLAKTYGGMSDGATCLGSQRRGWAFTSGQDRADGDDGENLETGRSSGDPPSGQRSAPGVAPHQVTSAAVHRR</sequence>
<evidence type="ECO:0000313" key="3">
    <source>
        <dbReference type="Proteomes" id="UP000054270"/>
    </source>
</evidence>
<protein>
    <submittedName>
        <fullName evidence="2">Uncharacterized protein</fullName>
    </submittedName>
</protein>
<evidence type="ECO:0000313" key="2">
    <source>
        <dbReference type="EMBL" id="KJA15375.1"/>
    </source>
</evidence>
<evidence type="ECO:0000256" key="1">
    <source>
        <dbReference type="SAM" id="MobiDB-lite"/>
    </source>
</evidence>
<dbReference type="EMBL" id="KN817646">
    <property type="protein sequence ID" value="KJA15375.1"/>
    <property type="molecule type" value="Genomic_DNA"/>
</dbReference>
<proteinExistence type="predicted"/>
<feature type="region of interest" description="Disordered" evidence="1">
    <location>
        <begin position="129"/>
        <end position="152"/>
    </location>
</feature>
<dbReference type="AlphaFoldDB" id="A0A0D2P4G4"/>
<gene>
    <name evidence="2" type="ORF">HYPSUDRAFT_207925</name>
</gene>
<organism evidence="2 3">
    <name type="scientific">Hypholoma sublateritium (strain FD-334 SS-4)</name>
    <dbReference type="NCBI Taxonomy" id="945553"/>
    <lineage>
        <taxon>Eukaryota</taxon>
        <taxon>Fungi</taxon>
        <taxon>Dikarya</taxon>
        <taxon>Basidiomycota</taxon>
        <taxon>Agaricomycotina</taxon>
        <taxon>Agaricomycetes</taxon>
        <taxon>Agaricomycetidae</taxon>
        <taxon>Agaricales</taxon>
        <taxon>Agaricineae</taxon>
        <taxon>Strophariaceae</taxon>
        <taxon>Hypholoma</taxon>
    </lineage>
</organism>
<dbReference type="Proteomes" id="UP000054270">
    <property type="component" value="Unassembled WGS sequence"/>
</dbReference>
<accession>A0A0D2P4G4</accession>
<keyword evidence="3" id="KW-1185">Reference proteome</keyword>
<reference evidence="3" key="1">
    <citation type="submission" date="2014-04" db="EMBL/GenBank/DDBJ databases">
        <title>Evolutionary Origins and Diversification of the Mycorrhizal Mutualists.</title>
        <authorList>
            <consortium name="DOE Joint Genome Institute"/>
            <consortium name="Mycorrhizal Genomics Consortium"/>
            <person name="Kohler A."/>
            <person name="Kuo A."/>
            <person name="Nagy L.G."/>
            <person name="Floudas D."/>
            <person name="Copeland A."/>
            <person name="Barry K.W."/>
            <person name="Cichocki N."/>
            <person name="Veneault-Fourrey C."/>
            <person name="LaButti K."/>
            <person name="Lindquist E.A."/>
            <person name="Lipzen A."/>
            <person name="Lundell T."/>
            <person name="Morin E."/>
            <person name="Murat C."/>
            <person name="Riley R."/>
            <person name="Ohm R."/>
            <person name="Sun H."/>
            <person name="Tunlid A."/>
            <person name="Henrissat B."/>
            <person name="Grigoriev I.V."/>
            <person name="Hibbett D.S."/>
            <person name="Martin F."/>
        </authorList>
    </citation>
    <scope>NUCLEOTIDE SEQUENCE [LARGE SCALE GENOMIC DNA]</scope>
    <source>
        <strain evidence="3">FD-334 SS-4</strain>
    </source>
</reference>
<name>A0A0D2P4G4_HYPSF</name>